<organism evidence="1 2">
    <name type="scientific">Aldrovandia affinis</name>
    <dbReference type="NCBI Taxonomy" id="143900"/>
    <lineage>
        <taxon>Eukaryota</taxon>
        <taxon>Metazoa</taxon>
        <taxon>Chordata</taxon>
        <taxon>Craniata</taxon>
        <taxon>Vertebrata</taxon>
        <taxon>Euteleostomi</taxon>
        <taxon>Actinopterygii</taxon>
        <taxon>Neopterygii</taxon>
        <taxon>Teleostei</taxon>
        <taxon>Notacanthiformes</taxon>
        <taxon>Halosauridae</taxon>
        <taxon>Aldrovandia</taxon>
    </lineage>
</organism>
<name>A0AAD7RZ24_9TELE</name>
<comment type="caution">
    <text evidence="1">The sequence shown here is derived from an EMBL/GenBank/DDBJ whole genome shotgun (WGS) entry which is preliminary data.</text>
</comment>
<dbReference type="AlphaFoldDB" id="A0AAD7RZ24"/>
<protein>
    <submittedName>
        <fullName evidence="1">Uncharacterized protein</fullName>
    </submittedName>
</protein>
<dbReference type="Proteomes" id="UP001221898">
    <property type="component" value="Unassembled WGS sequence"/>
</dbReference>
<proteinExistence type="predicted"/>
<sequence length="109" mass="11867">MGDKSSRCHQCGGSCSFQAVYAPGCSVVRLACLYTEQFITPQESPALTLQRLLGSLADYTARNCRALSDPEQRSSSICLAEFGPSWPRKPSNTAIRQGLYGTVHILHCV</sequence>
<gene>
    <name evidence="1" type="ORF">AAFF_G00068830</name>
</gene>
<evidence type="ECO:0000313" key="2">
    <source>
        <dbReference type="Proteomes" id="UP001221898"/>
    </source>
</evidence>
<evidence type="ECO:0000313" key="1">
    <source>
        <dbReference type="EMBL" id="KAJ8392979.1"/>
    </source>
</evidence>
<accession>A0AAD7RZ24</accession>
<dbReference type="EMBL" id="JAINUG010000141">
    <property type="protein sequence ID" value="KAJ8392979.1"/>
    <property type="molecule type" value="Genomic_DNA"/>
</dbReference>
<keyword evidence="2" id="KW-1185">Reference proteome</keyword>
<reference evidence="1" key="1">
    <citation type="journal article" date="2023" name="Science">
        <title>Genome structures resolve the early diversification of teleost fishes.</title>
        <authorList>
            <person name="Parey E."/>
            <person name="Louis A."/>
            <person name="Montfort J."/>
            <person name="Bouchez O."/>
            <person name="Roques C."/>
            <person name="Iampietro C."/>
            <person name="Lluch J."/>
            <person name="Castinel A."/>
            <person name="Donnadieu C."/>
            <person name="Desvignes T."/>
            <person name="Floi Bucao C."/>
            <person name="Jouanno E."/>
            <person name="Wen M."/>
            <person name="Mejri S."/>
            <person name="Dirks R."/>
            <person name="Jansen H."/>
            <person name="Henkel C."/>
            <person name="Chen W.J."/>
            <person name="Zahm M."/>
            <person name="Cabau C."/>
            <person name="Klopp C."/>
            <person name="Thompson A.W."/>
            <person name="Robinson-Rechavi M."/>
            <person name="Braasch I."/>
            <person name="Lecointre G."/>
            <person name="Bobe J."/>
            <person name="Postlethwait J.H."/>
            <person name="Berthelot C."/>
            <person name="Roest Crollius H."/>
            <person name="Guiguen Y."/>
        </authorList>
    </citation>
    <scope>NUCLEOTIDE SEQUENCE</scope>
    <source>
        <strain evidence="1">NC1722</strain>
    </source>
</reference>